<dbReference type="STRING" id="1838285.SCAL_000433"/>
<dbReference type="PANTHER" id="PTHR43687">
    <property type="entry name" value="ADENYLYLSULFATE REDUCTASE, BETA SUBUNIT"/>
    <property type="match status" value="1"/>
</dbReference>
<dbReference type="AlphaFoldDB" id="A0A1F2PBQ4"/>
<protein>
    <submittedName>
        <fullName evidence="6">Fe-S center protein</fullName>
    </submittedName>
</protein>
<gene>
    <name evidence="6" type="ORF">SCAL_000433</name>
</gene>
<feature type="domain" description="4Fe-4S ferredoxin-type" evidence="5">
    <location>
        <begin position="196"/>
        <end position="226"/>
    </location>
</feature>
<dbReference type="Pfam" id="PF04015">
    <property type="entry name" value="DUF362"/>
    <property type="match status" value="1"/>
</dbReference>
<evidence type="ECO:0000259" key="5">
    <source>
        <dbReference type="PROSITE" id="PS51379"/>
    </source>
</evidence>
<dbReference type="SUPFAM" id="SSF54862">
    <property type="entry name" value="4Fe-4S ferredoxins"/>
    <property type="match status" value="1"/>
</dbReference>
<keyword evidence="1" id="KW-0004">4Fe-4S</keyword>
<comment type="caution">
    <text evidence="6">The sequence shown here is derived from an EMBL/GenBank/DDBJ whole genome shotgun (WGS) entry which is preliminary data.</text>
</comment>
<evidence type="ECO:0000256" key="4">
    <source>
        <dbReference type="ARBA" id="ARBA00023014"/>
    </source>
</evidence>
<dbReference type="Proteomes" id="UP000186940">
    <property type="component" value="Unassembled WGS sequence"/>
</dbReference>
<evidence type="ECO:0000256" key="1">
    <source>
        <dbReference type="ARBA" id="ARBA00022485"/>
    </source>
</evidence>
<keyword evidence="2" id="KW-0479">Metal-binding</keyword>
<dbReference type="PROSITE" id="PS51379">
    <property type="entry name" value="4FE4S_FER_2"/>
    <property type="match status" value="2"/>
</dbReference>
<dbReference type="InterPro" id="IPR007160">
    <property type="entry name" value="DUF362"/>
</dbReference>
<dbReference type="GO" id="GO:0046872">
    <property type="term" value="F:metal ion binding"/>
    <property type="evidence" value="ECO:0007669"/>
    <property type="project" value="UniProtKB-KW"/>
</dbReference>
<keyword evidence="3" id="KW-0408">Iron</keyword>
<name>A0A1F2PBQ4_9EURY</name>
<dbReference type="PANTHER" id="PTHR43687:SF1">
    <property type="entry name" value="FERREDOXIN III"/>
    <property type="match status" value="1"/>
</dbReference>
<keyword evidence="7" id="KW-1185">Reference proteome</keyword>
<keyword evidence="4" id="KW-0411">Iron-sulfur</keyword>
<evidence type="ECO:0000313" key="6">
    <source>
        <dbReference type="EMBL" id="OFV68757.1"/>
    </source>
</evidence>
<sequence>MVATVYFTDTRAPVAEVSEWYQPHLSAVSRLDELIAKSGILDDVERGESVALKVHFGERGVTKQLRSVFMRKVAELVKARGGDPFFTETCGLGMSRATNFATGRIRVAEENGYTHQTLGAPIIIADGIKGLDFVKVEVDGIQLKEVYVARAIADCDRLICLTHFKGHLTGSFGGSLKNIGVGCTAKPSKYDIHLKDYPQIDSSRCNHCDECVKICPSDAIEDYAIDTRRCIRCGGCIGICREDAVIVEWTKPAELDTRLVDCAKAVMDLVGRDKFTFFNFLLDITPHCDCHPYSDNPIVPDLGILASRDIVAIDKASLDLVTAATALPESMANGIEGDKFRGIFPETDSGVQIDAGERLGLGNREYAIVEVHAKKMKK</sequence>
<feature type="domain" description="4Fe-4S ferredoxin-type" evidence="5">
    <location>
        <begin position="229"/>
        <end position="250"/>
    </location>
</feature>
<dbReference type="PATRIC" id="fig|1838285.3.peg.438"/>
<dbReference type="GO" id="GO:0016491">
    <property type="term" value="F:oxidoreductase activity"/>
    <property type="evidence" value="ECO:0007669"/>
    <property type="project" value="UniProtKB-ARBA"/>
</dbReference>
<evidence type="ECO:0000313" key="7">
    <source>
        <dbReference type="Proteomes" id="UP000186940"/>
    </source>
</evidence>
<evidence type="ECO:0000256" key="3">
    <source>
        <dbReference type="ARBA" id="ARBA00023004"/>
    </source>
</evidence>
<dbReference type="EMBL" id="LYOS01000001">
    <property type="protein sequence ID" value="OFV68757.1"/>
    <property type="molecule type" value="Genomic_DNA"/>
</dbReference>
<dbReference type="InterPro" id="IPR050572">
    <property type="entry name" value="Fe-S_Ferredoxin"/>
</dbReference>
<organism evidence="6 7">
    <name type="scientific">Candidatus Syntropharchaeum caldarium</name>
    <dbReference type="NCBI Taxonomy" id="1838285"/>
    <lineage>
        <taxon>Archaea</taxon>
        <taxon>Methanobacteriati</taxon>
        <taxon>Methanobacteriota</taxon>
        <taxon>Stenosarchaea group</taxon>
        <taxon>Methanomicrobia</taxon>
        <taxon>Methanosarcinales</taxon>
        <taxon>ANME-2 cluster</taxon>
        <taxon>Candidatus Syntropharchaeum</taxon>
    </lineage>
</organism>
<reference evidence="6" key="1">
    <citation type="submission" date="2016-05" db="EMBL/GenBank/DDBJ databases">
        <title>Microbial consortia oxidize butane by reversing methanogenesis.</title>
        <authorList>
            <person name="Laso-Perez R."/>
            <person name="Richter M."/>
            <person name="Wegener G."/>
            <person name="Musat F."/>
        </authorList>
    </citation>
    <scope>NUCLEOTIDE SEQUENCE [LARGE SCALE GENOMIC DNA]</scope>
    <source>
        <strain evidence="6">BOX2</strain>
    </source>
</reference>
<dbReference type="InterPro" id="IPR017900">
    <property type="entry name" value="4Fe4S_Fe_S_CS"/>
</dbReference>
<dbReference type="GO" id="GO:0051539">
    <property type="term" value="F:4 iron, 4 sulfur cluster binding"/>
    <property type="evidence" value="ECO:0007669"/>
    <property type="project" value="UniProtKB-KW"/>
</dbReference>
<evidence type="ECO:0000256" key="2">
    <source>
        <dbReference type="ARBA" id="ARBA00022723"/>
    </source>
</evidence>
<accession>A0A1F2PBQ4</accession>
<dbReference type="PROSITE" id="PS00198">
    <property type="entry name" value="4FE4S_FER_1"/>
    <property type="match status" value="1"/>
</dbReference>
<dbReference type="Gene3D" id="3.30.70.20">
    <property type="match status" value="1"/>
</dbReference>
<proteinExistence type="predicted"/>
<dbReference type="InterPro" id="IPR017896">
    <property type="entry name" value="4Fe4S_Fe-S-bd"/>
</dbReference>